<keyword evidence="5" id="KW-0999">Mitochondrion inner membrane</keyword>
<organism evidence="11 12">
    <name type="scientific">Magallana gigas</name>
    <name type="common">Pacific oyster</name>
    <name type="synonym">Crassostrea gigas</name>
    <dbReference type="NCBI Taxonomy" id="29159"/>
    <lineage>
        <taxon>Eukaryota</taxon>
        <taxon>Metazoa</taxon>
        <taxon>Spiralia</taxon>
        <taxon>Lophotrochozoa</taxon>
        <taxon>Mollusca</taxon>
        <taxon>Bivalvia</taxon>
        <taxon>Autobranchia</taxon>
        <taxon>Pteriomorphia</taxon>
        <taxon>Ostreida</taxon>
        <taxon>Ostreoidea</taxon>
        <taxon>Ostreidae</taxon>
        <taxon>Magallana</taxon>
    </lineage>
</organism>
<evidence type="ECO:0000256" key="2">
    <source>
        <dbReference type="ARBA" id="ARBA00006498"/>
    </source>
</evidence>
<dbReference type="SUPFAM" id="SSF81531">
    <property type="entry name" value="Non-heme 11 kDa protein of cytochrome bc1 complex (Ubiquinol-cytochrome c reductase)"/>
    <property type="match status" value="1"/>
</dbReference>
<comment type="similarity">
    <text evidence="2">Belongs to the UQCRH/QCR6 family.</text>
</comment>
<feature type="compositionally biased region" description="Acidic residues" evidence="9">
    <location>
        <begin position="12"/>
        <end position="30"/>
    </location>
</feature>
<evidence type="ECO:0000313" key="11">
    <source>
        <dbReference type="EnsemblMetazoa" id="G2226.2:cds"/>
    </source>
</evidence>
<dbReference type="PANTHER" id="PTHR15336">
    <property type="entry name" value="UBIQUINOL-CYTOCHROME C REDUCTASE COMPLEX 7.8 KDA PROTEIN"/>
    <property type="match status" value="1"/>
</dbReference>
<dbReference type="InterPro" id="IPR023184">
    <property type="entry name" value="Ubol_cytC_Rdtase_hinge_dom"/>
</dbReference>
<evidence type="ECO:0000256" key="9">
    <source>
        <dbReference type="SAM" id="MobiDB-lite"/>
    </source>
</evidence>
<evidence type="ECO:0000256" key="4">
    <source>
        <dbReference type="ARBA" id="ARBA00022660"/>
    </source>
</evidence>
<dbReference type="EnsemblMetazoa" id="G2226.2">
    <property type="protein sequence ID" value="G2226.2:cds"/>
    <property type="gene ID" value="G2226"/>
</dbReference>
<keyword evidence="4" id="KW-0679">Respiratory chain</keyword>
<feature type="region of interest" description="Disordered" evidence="9">
    <location>
        <begin position="1"/>
        <end position="31"/>
    </location>
</feature>
<dbReference type="Pfam" id="PF02320">
    <property type="entry name" value="UCR_hinge"/>
    <property type="match status" value="1"/>
</dbReference>
<evidence type="ECO:0000256" key="5">
    <source>
        <dbReference type="ARBA" id="ARBA00022792"/>
    </source>
</evidence>
<reference evidence="11" key="1">
    <citation type="submission" date="2022-08" db="UniProtKB">
        <authorList>
            <consortium name="EnsemblMetazoa"/>
        </authorList>
    </citation>
    <scope>IDENTIFICATION</scope>
    <source>
        <strain evidence="11">05x7-T-G4-1.051#20</strain>
    </source>
</reference>
<keyword evidence="6" id="KW-0249">Electron transport</keyword>
<comment type="subcellular location">
    <subcellularLocation>
        <location evidence="1">Mitochondrion inner membrane</location>
        <topology evidence="1">Peripheral membrane protein</topology>
        <orientation evidence="1">Intermembrane side</orientation>
    </subcellularLocation>
</comment>
<dbReference type="GO" id="GO:0005743">
    <property type="term" value="C:mitochondrial inner membrane"/>
    <property type="evidence" value="ECO:0007669"/>
    <property type="project" value="UniProtKB-SubCell"/>
</dbReference>
<dbReference type="InterPro" id="IPR036811">
    <property type="entry name" value="Ubol_cytC_Rdtase_hinge_dom_sf"/>
</dbReference>
<keyword evidence="7" id="KW-0496">Mitochondrion</keyword>
<evidence type="ECO:0000256" key="3">
    <source>
        <dbReference type="ARBA" id="ARBA00022448"/>
    </source>
</evidence>
<protein>
    <recommendedName>
        <fullName evidence="10">Ubiquinol-cytochrome C reductase hinge domain-containing protein</fullName>
    </recommendedName>
</protein>
<feature type="domain" description="Ubiquinol-cytochrome C reductase hinge" evidence="10">
    <location>
        <begin position="31"/>
        <end position="88"/>
    </location>
</feature>
<dbReference type="InterPro" id="IPR003422">
    <property type="entry name" value="Cyt_b-c1_6"/>
</dbReference>
<keyword evidence="8" id="KW-0472">Membrane</keyword>
<evidence type="ECO:0000256" key="7">
    <source>
        <dbReference type="ARBA" id="ARBA00023128"/>
    </source>
</evidence>
<evidence type="ECO:0000313" key="12">
    <source>
        <dbReference type="Proteomes" id="UP000005408"/>
    </source>
</evidence>
<dbReference type="GO" id="GO:0006122">
    <property type="term" value="P:mitochondrial electron transport, ubiquinol to cytochrome c"/>
    <property type="evidence" value="ECO:0007669"/>
    <property type="project" value="InterPro"/>
</dbReference>
<evidence type="ECO:0000256" key="1">
    <source>
        <dbReference type="ARBA" id="ARBA00004137"/>
    </source>
</evidence>
<dbReference type="Gene3D" id="1.10.287.20">
    <property type="entry name" value="Ubiquinol-cytochrome C reductase hinge domain"/>
    <property type="match status" value="1"/>
</dbReference>
<proteinExistence type="inferred from homology"/>
<dbReference type="AlphaFoldDB" id="A0A8W8K3G1"/>
<dbReference type="Proteomes" id="UP000005408">
    <property type="component" value="Unassembled WGS sequence"/>
</dbReference>
<name>A0A8W8K3G1_MAGGI</name>
<sequence>MALGDEVVVAGEPEEQEADAPEEEEEEDLVDPQGVLRDECIEKNAKCQELKDILDKCNERVAVNPAIEEETCEEELIDFVHCVDHCVSMNDHSLQLLIKYIYISKYATLYEPIE</sequence>
<evidence type="ECO:0000259" key="10">
    <source>
        <dbReference type="Pfam" id="PF02320"/>
    </source>
</evidence>
<keyword evidence="3" id="KW-0813">Transport</keyword>
<accession>A0A8W8K3G1</accession>
<dbReference type="PANTHER" id="PTHR15336:SF0">
    <property type="entry name" value="CYTOCHROME B-C1 COMPLEX SUBUNIT 6, MITOCHONDRIAL"/>
    <property type="match status" value="1"/>
</dbReference>
<keyword evidence="12" id="KW-1185">Reference proteome</keyword>
<evidence type="ECO:0000256" key="6">
    <source>
        <dbReference type="ARBA" id="ARBA00022982"/>
    </source>
</evidence>
<evidence type="ECO:0000256" key="8">
    <source>
        <dbReference type="ARBA" id="ARBA00023136"/>
    </source>
</evidence>